<dbReference type="Proteomes" id="UP000504638">
    <property type="component" value="Unplaced"/>
</dbReference>
<feature type="region of interest" description="Disordered" evidence="1">
    <location>
        <begin position="1074"/>
        <end position="1194"/>
    </location>
</feature>
<proteinExistence type="predicted"/>
<feature type="compositionally biased region" description="Polar residues" evidence="1">
    <location>
        <begin position="941"/>
        <end position="953"/>
    </location>
</feature>
<feature type="compositionally biased region" description="Low complexity" evidence="1">
    <location>
        <begin position="1074"/>
        <end position="1088"/>
    </location>
</feature>
<name>A0A6G1GGJ6_9PEZI</name>
<feature type="compositionally biased region" description="Basic and acidic residues" evidence="1">
    <location>
        <begin position="627"/>
        <end position="637"/>
    </location>
</feature>
<dbReference type="GeneID" id="54418419"/>
<dbReference type="AlphaFoldDB" id="A0A6G1GGJ6"/>
<dbReference type="RefSeq" id="XP_033538856.1">
    <property type="nucleotide sequence ID" value="XM_033677849.1"/>
</dbReference>
<feature type="compositionally biased region" description="Basic and acidic residues" evidence="1">
    <location>
        <begin position="1136"/>
        <end position="1161"/>
    </location>
</feature>
<feature type="compositionally biased region" description="Basic and acidic residues" evidence="1">
    <location>
        <begin position="747"/>
        <end position="762"/>
    </location>
</feature>
<evidence type="ECO:0000313" key="3">
    <source>
        <dbReference type="Proteomes" id="UP000504638"/>
    </source>
</evidence>
<keyword evidence="3" id="KW-1185">Reference proteome</keyword>
<protein>
    <submittedName>
        <fullName evidence="2 4">Uncharacterized protein</fullName>
    </submittedName>
</protein>
<reference evidence="4" key="2">
    <citation type="submission" date="2020-04" db="EMBL/GenBank/DDBJ databases">
        <authorList>
            <consortium name="NCBI Genome Project"/>
        </authorList>
    </citation>
    <scope>NUCLEOTIDE SEQUENCE</scope>
    <source>
        <strain evidence="4">CBS 781.70</strain>
    </source>
</reference>
<feature type="region of interest" description="Disordered" evidence="1">
    <location>
        <begin position="717"/>
        <end position="763"/>
    </location>
</feature>
<feature type="region of interest" description="Disordered" evidence="1">
    <location>
        <begin position="555"/>
        <end position="692"/>
    </location>
</feature>
<organism evidence="2">
    <name type="scientific">Eremomyces bilateralis CBS 781.70</name>
    <dbReference type="NCBI Taxonomy" id="1392243"/>
    <lineage>
        <taxon>Eukaryota</taxon>
        <taxon>Fungi</taxon>
        <taxon>Dikarya</taxon>
        <taxon>Ascomycota</taxon>
        <taxon>Pezizomycotina</taxon>
        <taxon>Dothideomycetes</taxon>
        <taxon>Dothideomycetes incertae sedis</taxon>
        <taxon>Eremomycetales</taxon>
        <taxon>Eremomycetaceae</taxon>
        <taxon>Eremomyces</taxon>
    </lineage>
</organism>
<feature type="compositionally biased region" description="Polar residues" evidence="1">
    <location>
        <begin position="1089"/>
        <end position="1098"/>
    </location>
</feature>
<evidence type="ECO:0000256" key="1">
    <source>
        <dbReference type="SAM" id="MobiDB-lite"/>
    </source>
</evidence>
<gene>
    <name evidence="2 4" type="ORF">P152DRAFT_445345</name>
</gene>
<feature type="region of interest" description="Disordered" evidence="1">
    <location>
        <begin position="941"/>
        <end position="964"/>
    </location>
</feature>
<feature type="compositionally biased region" description="Basic and acidic residues" evidence="1">
    <location>
        <begin position="1174"/>
        <end position="1184"/>
    </location>
</feature>
<reference evidence="4" key="3">
    <citation type="submission" date="2025-04" db="UniProtKB">
        <authorList>
            <consortium name="RefSeq"/>
        </authorList>
    </citation>
    <scope>IDENTIFICATION</scope>
    <source>
        <strain evidence="4">CBS 781.70</strain>
    </source>
</reference>
<dbReference type="EMBL" id="ML975149">
    <property type="protein sequence ID" value="KAF1817225.1"/>
    <property type="molecule type" value="Genomic_DNA"/>
</dbReference>
<dbReference type="OrthoDB" id="30417at2759"/>
<sequence length="1194" mass="130772">MTQYKVEELLALRDSVSESAVSIEKLDVDESVKGQSPFGMIPANCPHASQGNTAISNITRRCLFYCAQLSRDEGMPASDLDELHEHHQARFDSPFPASTSHFSLSLPASLSLLISSPLQTHSKKTSLDQIITRFVSPSLSRSNSDIMPLYITGKGSPVRRIPSLTSSHIRLIPQHSRRFTDKFLEEHVLRPSSSVNCMSLKSENIPLDGNSKATRAVSGPPRCASQPVKEQVFGHLAVKKPSPTPSIKRGKAERLLKEHASPPGMRVTAGGRVVPTDFTSFVAPVPPFHPAARGHMFDMRAGKPDSAHQAPSHHSIPQGFIGYDIKGQLCQKVGDNLLPVQMINGLPHFHLPPVNNFPAIPAMSAPTAPPTGQQFANQFGNGSLPAEPASVNIDEHITHLENHYKLLDKERQQFERFEVIEKERAPVHMQRQLIEKKRWYITELDRIRRAAKQVKEMKATGAVTVPATFGLEANHSAPAPAPPQQHAPGFMFQGMPQQLAAPQAHPMFRQGPVMHFEVPQYGPVRYDMPPHGFYLPNGMQPGMQPGPGGFFPVNGGMPVHNFGPNPAEPNGIAQAKPLNPEQPFDADQPFSRGNNAVEIKDPLERPKQDSHLDPTSPSYVPKNLAGTRKESSLKHCDPGTPTPVGSPNDGLPRADLAKYLVGDDGDNHHGSPEIPSSAERVNKKSSQSSVSTSAFFPVNTHEYSTKTLYGARSGANEENIPFMSSPNGERSAPGVPTNTPAPGVEAAHSKDGSHASAQDHRLSSWTRESGQVMDLALNNGNHDLRAPVLDGPASESPDRFFTVQLSSGRSDASEASIKSLDLGYLDGWQTDYRPTEVLRSSKYREQFGRALEARRRLRETEQGKRKDELSDAELIKSGSRPERLLKSEEYWTAFEEGNHARHQRIVENTENPIPPLPNAPHLSPRRFALTEPDSNIETLSGLPSNVQGNTITASEPPKRTYAGPTQPLHAQTASEAQNASNVTTNGISAIQPINVQANMCKPTKSKHCYRSSTTSGRTRNASRAVSAAIRPYPGNMAYNDPLRCKSPTSPKISNGWPSQCDGAVDDLARELSHTTMTASGPSTAPATTLNGTINQDTAFKSPKKDKGSATPSPSKKEKGSSSPARAKLEQIANKVKNFDKRKEKGDKEKPDPATMDPEQKEKHRKAWRKRFDRVRKEQSEEIRKYHNGQRNSNG</sequence>
<evidence type="ECO:0000313" key="4">
    <source>
        <dbReference type="RefSeq" id="XP_033538856.1"/>
    </source>
</evidence>
<accession>A0A6G1GGJ6</accession>
<feature type="compositionally biased region" description="Polar residues" evidence="1">
    <location>
        <begin position="1046"/>
        <end position="1057"/>
    </location>
</feature>
<feature type="compositionally biased region" description="Basic and acidic residues" evidence="1">
    <location>
        <begin position="598"/>
        <end position="612"/>
    </location>
</feature>
<feature type="compositionally biased region" description="Basic residues" evidence="1">
    <location>
        <begin position="1162"/>
        <end position="1173"/>
    </location>
</feature>
<reference evidence="2 4" key="1">
    <citation type="submission" date="2020-01" db="EMBL/GenBank/DDBJ databases">
        <authorList>
            <consortium name="DOE Joint Genome Institute"/>
            <person name="Haridas S."/>
            <person name="Albert R."/>
            <person name="Binder M."/>
            <person name="Bloem J."/>
            <person name="Labutti K."/>
            <person name="Salamov A."/>
            <person name="Andreopoulos B."/>
            <person name="Baker S.E."/>
            <person name="Barry K."/>
            <person name="Bills G."/>
            <person name="Bluhm B.H."/>
            <person name="Cannon C."/>
            <person name="Castanera R."/>
            <person name="Culley D.E."/>
            <person name="Daum C."/>
            <person name="Ezra D."/>
            <person name="Gonzalez J.B."/>
            <person name="Henrissat B."/>
            <person name="Kuo A."/>
            <person name="Liang C."/>
            <person name="Lipzen A."/>
            <person name="Lutzoni F."/>
            <person name="Magnuson J."/>
            <person name="Mondo S."/>
            <person name="Nolan M."/>
            <person name="Ohm R."/>
            <person name="Pangilinan J."/>
            <person name="Park H.-J."/>
            <person name="Ramirez L."/>
            <person name="Alfaro M."/>
            <person name="Sun H."/>
            <person name="Tritt A."/>
            <person name="Yoshinaga Y."/>
            <person name="Zwiers L.-H."/>
            <person name="Turgeon B.G."/>
            <person name="Goodwin S.B."/>
            <person name="Spatafora J.W."/>
            <person name="Crous P.W."/>
            <person name="Grigoriev I.V."/>
        </authorList>
    </citation>
    <scope>NUCLEOTIDE SEQUENCE</scope>
    <source>
        <strain evidence="2 4">CBS 781.70</strain>
    </source>
</reference>
<evidence type="ECO:0000313" key="2">
    <source>
        <dbReference type="EMBL" id="KAF1817225.1"/>
    </source>
</evidence>
<feature type="region of interest" description="Disordered" evidence="1">
    <location>
        <begin position="1039"/>
        <end position="1058"/>
    </location>
</feature>